<dbReference type="PROSITE" id="PS01162">
    <property type="entry name" value="QOR_ZETA_CRYSTAL"/>
    <property type="match status" value="1"/>
</dbReference>
<dbReference type="Gene3D" id="3.90.180.10">
    <property type="entry name" value="Medium-chain alcohol dehydrogenases, catalytic domain"/>
    <property type="match status" value="2"/>
</dbReference>
<dbReference type="GO" id="GO:0005739">
    <property type="term" value="C:mitochondrion"/>
    <property type="evidence" value="ECO:0007669"/>
    <property type="project" value="TreeGrafter"/>
</dbReference>
<evidence type="ECO:0000313" key="2">
    <source>
        <dbReference type="EMBL" id="CAE8655402.1"/>
    </source>
</evidence>
<dbReference type="PANTHER" id="PTHR43677">
    <property type="entry name" value="SHORT-CHAIN DEHYDROGENASE/REDUCTASE"/>
    <property type="match status" value="1"/>
</dbReference>
<dbReference type="SUPFAM" id="SSF51735">
    <property type="entry name" value="NAD(P)-binding Rossmann-fold domains"/>
    <property type="match status" value="1"/>
</dbReference>
<dbReference type="Pfam" id="PF00107">
    <property type="entry name" value="ADH_zinc_N"/>
    <property type="match status" value="1"/>
</dbReference>
<evidence type="ECO:0000259" key="1">
    <source>
        <dbReference type="SMART" id="SM00829"/>
    </source>
</evidence>
<reference evidence="2" key="1">
    <citation type="submission" date="2021-02" db="EMBL/GenBank/DDBJ databases">
        <authorList>
            <person name="Dougan E. K."/>
            <person name="Rhodes N."/>
            <person name="Thang M."/>
            <person name="Chan C."/>
        </authorList>
    </citation>
    <scope>NUCLEOTIDE SEQUENCE</scope>
</reference>
<dbReference type="InterPro" id="IPR002364">
    <property type="entry name" value="Quin_OxRdtase/zeta-crystal_CS"/>
</dbReference>
<dbReference type="SMART" id="SM00829">
    <property type="entry name" value="PKS_ER"/>
    <property type="match status" value="1"/>
</dbReference>
<name>A0A813IQS3_POLGL</name>
<dbReference type="InterPro" id="IPR020843">
    <property type="entry name" value="ER"/>
</dbReference>
<dbReference type="Pfam" id="PF08240">
    <property type="entry name" value="ADH_N"/>
    <property type="match status" value="1"/>
</dbReference>
<dbReference type="GO" id="GO:0008270">
    <property type="term" value="F:zinc ion binding"/>
    <property type="evidence" value="ECO:0007669"/>
    <property type="project" value="InterPro"/>
</dbReference>
<dbReference type="EMBL" id="CAJNNW010013462">
    <property type="protein sequence ID" value="CAE8655402.1"/>
    <property type="molecule type" value="Genomic_DNA"/>
</dbReference>
<dbReference type="InterPro" id="IPR013154">
    <property type="entry name" value="ADH-like_N"/>
</dbReference>
<protein>
    <recommendedName>
        <fullName evidence="1">Enoyl reductase (ER) domain-containing protein</fullName>
    </recommendedName>
</protein>
<dbReference type="Proteomes" id="UP000626109">
    <property type="component" value="Unassembled WGS sequence"/>
</dbReference>
<dbReference type="InterPro" id="IPR013149">
    <property type="entry name" value="ADH-like_C"/>
</dbReference>
<proteinExistence type="predicted"/>
<dbReference type="InterPro" id="IPR011032">
    <property type="entry name" value="GroES-like_sf"/>
</dbReference>
<dbReference type="InterPro" id="IPR051397">
    <property type="entry name" value="Zn-ADH-like_protein"/>
</dbReference>
<evidence type="ECO:0000313" key="3">
    <source>
        <dbReference type="Proteomes" id="UP000626109"/>
    </source>
</evidence>
<dbReference type="GO" id="GO:0016491">
    <property type="term" value="F:oxidoreductase activity"/>
    <property type="evidence" value="ECO:0007669"/>
    <property type="project" value="InterPro"/>
</dbReference>
<dbReference type="InterPro" id="IPR036291">
    <property type="entry name" value="NAD(P)-bd_dom_sf"/>
</dbReference>
<organism evidence="2 3">
    <name type="scientific">Polarella glacialis</name>
    <name type="common">Dinoflagellate</name>
    <dbReference type="NCBI Taxonomy" id="89957"/>
    <lineage>
        <taxon>Eukaryota</taxon>
        <taxon>Sar</taxon>
        <taxon>Alveolata</taxon>
        <taxon>Dinophyceae</taxon>
        <taxon>Suessiales</taxon>
        <taxon>Suessiaceae</taxon>
        <taxon>Polarella</taxon>
    </lineage>
</organism>
<sequence>MPQLCLSGLAGAPSPKVTQPLVVAGRARHQSLWQRRHSAPLLSAFSAGLIFAAAVRSPCSIVRRQGRMAAMAAMAATPEVPESFRRLVAERAGESVRAVAVVREGTTPEPEDGQVLIKVITAGINGGCETFRARGERAFAGMQNVSDYALGSEGAGVVLRAGTGTDLQPGDAVAFVGNAFAELNIVKASSCHRFGRASDMQAQAFRECAALRISGLTALVALELTGEIKQGQTILITAAAGGTGHFAVQIAKLNGARVIATCSTEEKAKLLRELGADRVVLYKQEDLSEVLSKEFPEGLDLVYEGVGGKLHETALAHLKEGGRQLQVGYISHYPQAAGKDSSPDSSTDQGKTLGDAFWGGKTWELPGNKTVYFNVWEGLKRQTLSEPPGGKPLERLFNLWSSGRLKAMVDPKAFVGLEQAADAVEFMMSGTSTGKVVLDIQAL</sequence>
<dbReference type="PANTHER" id="PTHR43677:SF3">
    <property type="entry name" value="PROSTAGLANDIN REDUCTASE 3"/>
    <property type="match status" value="1"/>
</dbReference>
<comment type="caution">
    <text evidence="2">The sequence shown here is derived from an EMBL/GenBank/DDBJ whole genome shotgun (WGS) entry which is preliminary data.</text>
</comment>
<feature type="domain" description="Enoyl reductase (ER)" evidence="1">
    <location>
        <begin position="93"/>
        <end position="438"/>
    </location>
</feature>
<accession>A0A813IQS3</accession>
<dbReference type="AlphaFoldDB" id="A0A813IQS3"/>
<dbReference type="Gene3D" id="3.40.50.720">
    <property type="entry name" value="NAD(P)-binding Rossmann-like Domain"/>
    <property type="match status" value="2"/>
</dbReference>
<dbReference type="SUPFAM" id="SSF50129">
    <property type="entry name" value="GroES-like"/>
    <property type="match status" value="1"/>
</dbReference>
<gene>
    <name evidence="2" type="ORF">PGLA2088_LOCUS11592</name>
</gene>